<reference evidence="7" key="1">
    <citation type="submission" date="2016-04" db="EMBL/GenBank/DDBJ databases">
        <authorList>
            <person name="Evans L.H."/>
            <person name="Alamgir A."/>
            <person name="Owens N."/>
            <person name="Weber N.D."/>
            <person name="Virtaneva K."/>
            <person name="Barbian K."/>
            <person name="Babar A."/>
            <person name="Rosenke K."/>
        </authorList>
    </citation>
    <scope>NUCLEOTIDE SEQUENCE [LARGE SCALE GENOMIC DNA]</scope>
    <source>
        <strain evidence="7">CBS 101.48</strain>
    </source>
</reference>
<keyword evidence="4" id="KW-0539">Nucleus</keyword>
<dbReference type="GO" id="GO:0007129">
    <property type="term" value="P:homologous chromosome pairing at meiosis"/>
    <property type="evidence" value="ECO:0007669"/>
    <property type="project" value="TreeGrafter"/>
</dbReference>
<feature type="region of interest" description="Disordered" evidence="6">
    <location>
        <begin position="1261"/>
        <end position="1461"/>
    </location>
</feature>
<evidence type="ECO:0000256" key="5">
    <source>
        <dbReference type="ARBA" id="ARBA00093456"/>
    </source>
</evidence>
<dbReference type="GO" id="GO:0000793">
    <property type="term" value="C:condensed chromosome"/>
    <property type="evidence" value="ECO:0007669"/>
    <property type="project" value="TreeGrafter"/>
</dbReference>
<dbReference type="GO" id="GO:0070182">
    <property type="term" value="F:DNA polymerase binding"/>
    <property type="evidence" value="ECO:0007669"/>
    <property type="project" value="TreeGrafter"/>
</dbReference>
<dbReference type="PANTHER" id="PTHR32086:SF0">
    <property type="entry name" value="FANCONI ANEMIA GROUP D2 PROTEIN"/>
    <property type="match status" value="1"/>
</dbReference>
<accession>A0A163MTY2</accession>
<comment type="similarity">
    <text evidence="5">Belongs to the Fanconi anemia protein FANCD2 family.</text>
</comment>
<organism evidence="7">
    <name type="scientific">Absidia glauca</name>
    <name type="common">Pin mould</name>
    <dbReference type="NCBI Taxonomy" id="4829"/>
    <lineage>
        <taxon>Eukaryota</taxon>
        <taxon>Fungi</taxon>
        <taxon>Fungi incertae sedis</taxon>
        <taxon>Mucoromycota</taxon>
        <taxon>Mucoromycotina</taxon>
        <taxon>Mucoromycetes</taxon>
        <taxon>Mucorales</taxon>
        <taxon>Cunninghamellaceae</taxon>
        <taxon>Absidia</taxon>
    </lineage>
</organism>
<dbReference type="Pfam" id="PF14631">
    <property type="entry name" value="FancD2"/>
    <property type="match status" value="3"/>
</dbReference>
<dbReference type="GO" id="GO:0005634">
    <property type="term" value="C:nucleus"/>
    <property type="evidence" value="ECO:0007669"/>
    <property type="project" value="UniProtKB-SubCell"/>
</dbReference>
<feature type="compositionally biased region" description="Basic and acidic residues" evidence="6">
    <location>
        <begin position="1431"/>
        <end position="1442"/>
    </location>
</feature>
<dbReference type="Proteomes" id="UP000078561">
    <property type="component" value="Unassembled WGS sequence"/>
</dbReference>
<dbReference type="OrthoDB" id="27031at2759"/>
<dbReference type="InParanoid" id="A0A163MTY2"/>
<dbReference type="InterPro" id="IPR029448">
    <property type="entry name" value="FANCD2"/>
</dbReference>
<evidence type="ECO:0000313" key="7">
    <source>
        <dbReference type="EMBL" id="SAM08641.1"/>
    </source>
</evidence>
<feature type="compositionally biased region" description="Acidic residues" evidence="6">
    <location>
        <begin position="1388"/>
        <end position="1401"/>
    </location>
</feature>
<comment type="subcellular location">
    <subcellularLocation>
        <location evidence="1">Nucleus</location>
    </subcellularLocation>
</comment>
<protein>
    <recommendedName>
        <fullName evidence="9">Fanconi anemia group D2 protein</fullName>
    </recommendedName>
</protein>
<dbReference type="GO" id="GO:0036297">
    <property type="term" value="P:interstrand cross-link repair"/>
    <property type="evidence" value="ECO:0007669"/>
    <property type="project" value="TreeGrafter"/>
</dbReference>
<keyword evidence="3" id="KW-0832">Ubl conjugation</keyword>
<name>A0A163MTY2_ABSGL</name>
<feature type="compositionally biased region" description="Polar residues" evidence="6">
    <location>
        <begin position="1374"/>
        <end position="1386"/>
    </location>
</feature>
<feature type="compositionally biased region" description="Basic residues" evidence="6">
    <location>
        <begin position="1286"/>
        <end position="1297"/>
    </location>
</feature>
<evidence type="ECO:0000256" key="2">
    <source>
        <dbReference type="ARBA" id="ARBA00022499"/>
    </source>
</evidence>
<dbReference type="GO" id="GO:1990918">
    <property type="term" value="P:double-strand break repair involved in meiotic recombination"/>
    <property type="evidence" value="ECO:0007669"/>
    <property type="project" value="TreeGrafter"/>
</dbReference>
<feature type="compositionally biased region" description="Polar residues" evidence="6">
    <location>
        <begin position="1302"/>
        <end position="1317"/>
    </location>
</feature>
<feature type="compositionally biased region" description="Acidic residues" evidence="6">
    <location>
        <begin position="1334"/>
        <end position="1346"/>
    </location>
</feature>
<dbReference type="PANTHER" id="PTHR32086">
    <property type="entry name" value="FANCONI ANEMIA GROUP D2 PROTEIN"/>
    <property type="match status" value="1"/>
</dbReference>
<evidence type="ECO:0000256" key="4">
    <source>
        <dbReference type="ARBA" id="ARBA00023242"/>
    </source>
</evidence>
<evidence type="ECO:0000256" key="6">
    <source>
        <dbReference type="SAM" id="MobiDB-lite"/>
    </source>
</evidence>
<gene>
    <name evidence="7" type="primary">ABSGL_14304.1 scaffold 14385</name>
</gene>
<evidence type="ECO:0008006" key="9">
    <source>
        <dbReference type="Google" id="ProtNLM"/>
    </source>
</evidence>
<proteinExistence type="inferred from homology"/>
<feature type="compositionally biased region" description="Polar residues" evidence="6">
    <location>
        <begin position="1416"/>
        <end position="1430"/>
    </location>
</feature>
<evidence type="ECO:0000256" key="3">
    <source>
        <dbReference type="ARBA" id="ARBA00022843"/>
    </source>
</evidence>
<dbReference type="EMBL" id="LT554895">
    <property type="protein sequence ID" value="SAM08641.1"/>
    <property type="molecule type" value="Genomic_DNA"/>
</dbReference>
<keyword evidence="2" id="KW-1017">Isopeptide bond</keyword>
<dbReference type="STRING" id="4829.A0A163MTY2"/>
<evidence type="ECO:0000313" key="8">
    <source>
        <dbReference type="Proteomes" id="UP000078561"/>
    </source>
</evidence>
<dbReference type="GO" id="GO:0031573">
    <property type="term" value="P:mitotic intra-S DNA damage checkpoint signaling"/>
    <property type="evidence" value="ECO:0007669"/>
    <property type="project" value="TreeGrafter"/>
</dbReference>
<keyword evidence="8" id="KW-1185">Reference proteome</keyword>
<evidence type="ECO:0000256" key="1">
    <source>
        <dbReference type="ARBA" id="ARBA00004123"/>
    </source>
</evidence>
<sequence>MANGFLDLIKSSGCEGNSDTNSFVFTVEPSLFRRQLALKLRSDSSYPDNVPVFFEDLQEYTTSVPSFRQCLLSATLSDTVPRTNKSSTVDSLFKTLLAIDILQPTLITNLLERLPEFYDELEQDQSSSCTARLILHQLRWLDYIVQPEELTNTLIEIIQITPNVIQHEIITSLPDMLNDAEHKPIVVFLKEWMQQHSDLAVPILDALSNLSLHSEYLTILDIRQKLDLRALGKVQQSNIQSTQVQDNSKPSPEALILDSIKLGLQFHKFVCDAWIKAILALETKRAHKVIDLLVLFIIYSMTSTKKKAEQIFRKKVQTGLITPALIKETLLCHANGLSSYWTSILSLSENLLRASHQQSVLAPCSKALYIHAFQVCDSYHRQEIIGALVTHIGSGSSVEMDVALDVLLNLAQTNVPMVAAYNVFIKGVLDYLDNLTLAQTRTLFDIFSILALKVDDHHTSDSSLWSDIQIVLRKQLANPRIKYKRIGIIGSLSAVKVLADRALCNGAAGSSSQSAASDVESVSRHPSLQQAVNLLEMTVKSCVMYPTCISMAFDEMAVMVESSDLDPRLHGWISENLTVNFIEDYVIDQETYTELENDLKNQTAVTLKPKLMMDHNGESSVIYMQFYSLLHGVNDKRRKRQIVPLCSIFNLMQSCEKATNDSLEGLDALLGCGFVFFDMDDIESFVFQEILPSCQTDEAEDICHMVFMAIDWCREMLNCFSLVSEDEEIHGKLIQRLKDLLHLELVLEKLLPKVPSFTPLHLQSTWSLAADIKDTRNTQSQIIASQSQHGDGAESDKVVKASSRFDTLESLRPHMRPLKIQVLATLKAPNQDDELTFSYEDSNYILKDISEKLDAKIVPPVVGFGKKKATSKYSDVNTAGQDALTRLSAQQLMKEVIKYLPKILQTLEAVNEDMQGDSTQYGRIAPGSEANATCFSLVIGILYKLSMWPELENPDNQDIKMDFINALYGRITTDGAQHSLMDKFKGAMRYLSGFQENMPQFPSAVSLFKILERIIVLSGNGDILRADAHHVASSILAHDWIDWRDAKKDIPFLVEKVIELENEPLKVLVHYVNKVLPAFERREKLEYYPLLKTETVVPYYQAIINQTIKCLDLLEKTDQDADVVLVQISQVVNVFERITHYVKIKEQRALFGLLLKSSRFFIQQFTKYSIPFLSRVFKDHKDAIVAIFKQLQVGTRLLQIICSHVKVIKDVQLATYVPPLKKALEVVIFQVKMLLIDNHAPPDVFFLGALKHRDISGAQVSSQIPKDLSSDSEDQLSDGEPPQPKPKVKSKKAKSTSKSKSNQEPQNYRTTSQVPSSSDEDDTDAHESSIRPDNDDDDDDDDDDEERTIPGKKRQRKGGSVDYDTFCKILDGPSDSQQQPSETVNIFSDEDEEEDDDDDDEMVIRADSDTGDETTGKSPPSTQSTHAQSSKRADLISRTEKRGIKRGFGLGMTRKRNKHQG</sequence>
<dbReference type="OMA" id="QCIRGNT"/>